<name>A0A9E6R8G7_9HYPH</name>
<evidence type="ECO:0000313" key="2">
    <source>
        <dbReference type="EMBL" id="QZN99754.1"/>
    </source>
</evidence>
<sequence>MRAAEADYLGWPALPAEPAPPSDAQWAEEVAAGVAADLKARAGGRR</sequence>
<gene>
    <name evidence="2" type="ORF">K6K41_24320</name>
</gene>
<dbReference type="EMBL" id="CP081869">
    <property type="protein sequence ID" value="QZN99754.1"/>
    <property type="molecule type" value="Genomic_DNA"/>
</dbReference>
<proteinExistence type="predicted"/>
<dbReference type="Proteomes" id="UP000825701">
    <property type="component" value="Chromosome"/>
</dbReference>
<dbReference type="AlphaFoldDB" id="A0A9E6R8G7"/>
<keyword evidence="3" id="KW-1185">Reference proteome</keyword>
<accession>A0A9E6R8G7</accession>
<reference evidence="2" key="1">
    <citation type="submission" date="2021-08" db="EMBL/GenBank/DDBJ databases">
        <authorList>
            <person name="Zhang H."/>
            <person name="Xu M."/>
            <person name="Yu Z."/>
            <person name="Yang L."/>
            <person name="Cai Y."/>
        </authorList>
    </citation>
    <scope>NUCLEOTIDE SEQUENCE</scope>
    <source>
        <strain evidence="2">CHL1</strain>
    </source>
</reference>
<dbReference type="KEGG" id="cmet:K6K41_24320"/>
<evidence type="ECO:0000313" key="3">
    <source>
        <dbReference type="Proteomes" id="UP000825701"/>
    </source>
</evidence>
<dbReference type="RefSeq" id="WP_261402860.1">
    <property type="nucleotide sequence ID" value="NZ_CP081869.1"/>
</dbReference>
<feature type="region of interest" description="Disordered" evidence="1">
    <location>
        <begin position="1"/>
        <end position="25"/>
    </location>
</feature>
<organism evidence="2 3">
    <name type="scientific">Chenggangzhangella methanolivorans</name>
    <dbReference type="NCBI Taxonomy" id="1437009"/>
    <lineage>
        <taxon>Bacteria</taxon>
        <taxon>Pseudomonadati</taxon>
        <taxon>Pseudomonadota</taxon>
        <taxon>Alphaproteobacteria</taxon>
        <taxon>Hyphomicrobiales</taxon>
        <taxon>Methylopilaceae</taxon>
        <taxon>Chenggangzhangella</taxon>
    </lineage>
</organism>
<evidence type="ECO:0000256" key="1">
    <source>
        <dbReference type="SAM" id="MobiDB-lite"/>
    </source>
</evidence>
<protein>
    <submittedName>
        <fullName evidence="2">Uncharacterized protein</fullName>
    </submittedName>
</protein>